<dbReference type="EMBL" id="CAJPWZ010002227">
    <property type="protein sequence ID" value="CAG2234172.1"/>
    <property type="molecule type" value="Genomic_DNA"/>
</dbReference>
<name>A0A8S3TRZ9_MYTED</name>
<evidence type="ECO:0000313" key="6">
    <source>
        <dbReference type="EMBL" id="CAG2234172.1"/>
    </source>
</evidence>
<organism evidence="6 7">
    <name type="scientific">Mytilus edulis</name>
    <name type="common">Blue mussel</name>
    <dbReference type="NCBI Taxonomy" id="6550"/>
    <lineage>
        <taxon>Eukaryota</taxon>
        <taxon>Metazoa</taxon>
        <taxon>Spiralia</taxon>
        <taxon>Lophotrochozoa</taxon>
        <taxon>Mollusca</taxon>
        <taxon>Bivalvia</taxon>
        <taxon>Autobranchia</taxon>
        <taxon>Pteriomorphia</taxon>
        <taxon>Mytilida</taxon>
        <taxon>Mytiloidea</taxon>
        <taxon>Mytilidae</taxon>
        <taxon>Mytilinae</taxon>
        <taxon>Mytilus</taxon>
    </lineage>
</organism>
<dbReference type="PROSITE" id="PS50106">
    <property type="entry name" value="PDZ"/>
    <property type="match status" value="1"/>
</dbReference>
<comment type="similarity">
    <text evidence="2">Belongs to the syntrophin family.</text>
</comment>
<keyword evidence="7" id="KW-1185">Reference proteome</keyword>
<dbReference type="SUPFAM" id="SSF50156">
    <property type="entry name" value="PDZ domain-like"/>
    <property type="match status" value="1"/>
</dbReference>
<dbReference type="GO" id="GO:0016010">
    <property type="term" value="C:dystrophin-associated glycoprotein complex"/>
    <property type="evidence" value="ECO:0007669"/>
    <property type="project" value="TreeGrafter"/>
</dbReference>
<protein>
    <recommendedName>
        <fullName evidence="5">PDZ domain-containing protein</fullName>
    </recommendedName>
</protein>
<dbReference type="PANTHER" id="PTHR10554">
    <property type="entry name" value="SYNTROPHIN"/>
    <property type="match status" value="1"/>
</dbReference>
<reference evidence="6" key="1">
    <citation type="submission" date="2021-03" db="EMBL/GenBank/DDBJ databases">
        <authorList>
            <person name="Bekaert M."/>
        </authorList>
    </citation>
    <scope>NUCLEOTIDE SEQUENCE</scope>
</reference>
<evidence type="ECO:0000256" key="3">
    <source>
        <dbReference type="ARBA" id="ARBA00022490"/>
    </source>
</evidence>
<dbReference type="InterPro" id="IPR015482">
    <property type="entry name" value="Syntrophin"/>
</dbReference>
<dbReference type="SUPFAM" id="SSF50729">
    <property type="entry name" value="PH domain-like"/>
    <property type="match status" value="1"/>
</dbReference>
<proteinExistence type="inferred from homology"/>
<dbReference type="GO" id="GO:0005198">
    <property type="term" value="F:structural molecule activity"/>
    <property type="evidence" value="ECO:0007669"/>
    <property type="project" value="InterPro"/>
</dbReference>
<dbReference type="GO" id="GO:0005856">
    <property type="term" value="C:cytoskeleton"/>
    <property type="evidence" value="ECO:0007669"/>
    <property type="project" value="UniProtKB-SubCell"/>
</dbReference>
<dbReference type="InterPro" id="IPR036034">
    <property type="entry name" value="PDZ_sf"/>
</dbReference>
<dbReference type="Gene3D" id="2.30.29.30">
    <property type="entry name" value="Pleckstrin-homology domain (PH domain)/Phosphotyrosine-binding domain (PTB)"/>
    <property type="match status" value="1"/>
</dbReference>
<dbReference type="PANTHER" id="PTHR10554:SF1">
    <property type="entry name" value="FI16515P1"/>
    <property type="match status" value="1"/>
</dbReference>
<evidence type="ECO:0000256" key="2">
    <source>
        <dbReference type="ARBA" id="ARBA00010798"/>
    </source>
</evidence>
<dbReference type="Gene3D" id="2.30.42.10">
    <property type="match status" value="1"/>
</dbReference>
<dbReference type="InterPro" id="IPR011993">
    <property type="entry name" value="PH-like_dom_sf"/>
</dbReference>
<feature type="domain" description="PDZ" evidence="5">
    <location>
        <begin position="54"/>
        <end position="137"/>
    </location>
</feature>
<dbReference type="OrthoDB" id="9975356at2759"/>
<accession>A0A8S3TRZ9</accession>
<comment type="subcellular location">
    <subcellularLocation>
        <location evidence="1">Cytoplasm</location>
        <location evidence="1">Cytoskeleton</location>
    </subcellularLocation>
</comment>
<gene>
    <name evidence="6" type="ORF">MEDL_46814</name>
</gene>
<evidence type="ECO:0000256" key="1">
    <source>
        <dbReference type="ARBA" id="ARBA00004245"/>
    </source>
</evidence>
<comment type="caution">
    <text evidence="6">The sequence shown here is derived from an EMBL/GenBank/DDBJ whole genome shotgun (WGS) entry which is preliminary data.</text>
</comment>
<dbReference type="Pfam" id="PF00595">
    <property type="entry name" value="PDZ"/>
    <property type="match status" value="1"/>
</dbReference>
<keyword evidence="4" id="KW-0206">Cytoskeleton</keyword>
<keyword evidence="3" id="KW-0963">Cytoplasm</keyword>
<dbReference type="SMART" id="SM00228">
    <property type="entry name" value="PDZ"/>
    <property type="match status" value="1"/>
</dbReference>
<dbReference type="InterPro" id="IPR001478">
    <property type="entry name" value="PDZ"/>
</dbReference>
<dbReference type="AlphaFoldDB" id="A0A8S3TRZ9"/>
<sequence length="467" mass="52893">MEEVKSGMVSLHDGKSRPQPVKLHLTNDALILLKEELVPISQETEHQMKDLVREVGILREDNSGLGLSIKGGADHNLPPLISKLLPGSPAARTEQLFVGDAIIKINGEACDKMTHSEVMTTLKNSGSTVNLTVKYFKPAAPFLNKMMTPDSPSYNNQDNGSQCREMFPGLERQWRVYVSIQLLFAYLTRFCPGTDKLRTNAFEVIGVDGSSTGVIHCDDSHSLADWIRAISSNISFLISKMIRMSNRLLIPEEQILMMNWMHERVSPSLHRPAWKPKFVALKGPDIYLFDYPPMQTRDWVRCDTVFKVYECMLQICKDKELLDDRQHCCNILAGTGEKLYLSTESRAELLHLEKAWYRTNHSSITRLKHKTFGCTWRGNLCGLTLDLDSGFSLYDNSTKNFQWTYRFSQLRGSSDDGKTRLKLHFNCDPPGSTEIREIECTGLHTLLYSMNAFLSAKLASVDPTFLS</sequence>
<dbReference type="InterPro" id="IPR055108">
    <property type="entry name" value="Syntrophin_4th"/>
</dbReference>
<evidence type="ECO:0000313" key="7">
    <source>
        <dbReference type="Proteomes" id="UP000683360"/>
    </source>
</evidence>
<evidence type="ECO:0000256" key="4">
    <source>
        <dbReference type="ARBA" id="ARBA00023212"/>
    </source>
</evidence>
<evidence type="ECO:0000259" key="5">
    <source>
        <dbReference type="PROSITE" id="PS50106"/>
    </source>
</evidence>
<dbReference type="Pfam" id="PF23012">
    <property type="entry name" value="Syntrophin_4th"/>
    <property type="match status" value="1"/>
</dbReference>
<dbReference type="Proteomes" id="UP000683360">
    <property type="component" value="Unassembled WGS sequence"/>
</dbReference>